<keyword evidence="1" id="KW-0732">Signal</keyword>
<keyword evidence="3" id="KW-1185">Reference proteome</keyword>
<sequence>MKKFVMVLGVVLLMVLSGCASAEEKRAELQSEFNSLLKLTIDGSGIDPDLFTYTKNKSIDYQAVSDGSYAPLEACDYIGNGKNKWVLRSDLEYMTSHTAEEVKAKSEHMRQVWADQGLEVRDVAAVNGMIQIAVDTDSGLTMGYVVSSSKEAINVSSTCTADLDPDKQ</sequence>
<dbReference type="EMBL" id="CP061538">
    <property type="protein sequence ID" value="QNV39828.1"/>
    <property type="molecule type" value="Genomic_DNA"/>
</dbReference>
<dbReference type="Proteomes" id="UP000516421">
    <property type="component" value="Chromosome"/>
</dbReference>
<dbReference type="AlphaFoldDB" id="A0A7H2BJI2"/>
<accession>A0A7H2BJI2</accession>
<evidence type="ECO:0000256" key="1">
    <source>
        <dbReference type="SAM" id="SignalP"/>
    </source>
</evidence>
<reference evidence="2 3" key="1">
    <citation type="submission" date="2020-09" db="EMBL/GenBank/DDBJ databases">
        <title>Investigation of environmental microbe.</title>
        <authorList>
            <person name="Ou Y."/>
            <person name="Kang Q."/>
        </authorList>
    </citation>
    <scope>NUCLEOTIDE SEQUENCE [LARGE SCALE GENOMIC DNA]</scope>
    <source>
        <strain evidence="2 3">KJZ-9</strain>
    </source>
</reference>
<feature type="signal peptide" evidence="1">
    <location>
        <begin position="1"/>
        <end position="22"/>
    </location>
</feature>
<feature type="chain" id="PRO_5028875100" description="DUF4853 domain-containing protein" evidence="1">
    <location>
        <begin position="23"/>
        <end position="168"/>
    </location>
</feature>
<evidence type="ECO:0000313" key="2">
    <source>
        <dbReference type="EMBL" id="QNV39828.1"/>
    </source>
</evidence>
<protein>
    <recommendedName>
        <fullName evidence="4">DUF4853 domain-containing protein</fullName>
    </recommendedName>
</protein>
<dbReference type="PROSITE" id="PS51257">
    <property type="entry name" value="PROKAR_LIPOPROTEIN"/>
    <property type="match status" value="1"/>
</dbReference>
<gene>
    <name evidence="2" type="ORF">IDM48_10845</name>
</gene>
<organism evidence="2 3">
    <name type="scientific">Rothia amarae</name>
    <dbReference type="NCBI Taxonomy" id="169480"/>
    <lineage>
        <taxon>Bacteria</taxon>
        <taxon>Bacillati</taxon>
        <taxon>Actinomycetota</taxon>
        <taxon>Actinomycetes</taxon>
        <taxon>Micrococcales</taxon>
        <taxon>Micrococcaceae</taxon>
        <taxon>Rothia</taxon>
    </lineage>
</organism>
<proteinExistence type="predicted"/>
<dbReference type="RefSeq" id="WP_190617427.1">
    <property type="nucleotide sequence ID" value="NZ_CP061538.1"/>
</dbReference>
<evidence type="ECO:0008006" key="4">
    <source>
        <dbReference type="Google" id="ProtNLM"/>
    </source>
</evidence>
<dbReference type="KEGG" id="rama:IDM48_10845"/>
<name>A0A7H2BJI2_9MICC</name>
<evidence type="ECO:0000313" key="3">
    <source>
        <dbReference type="Proteomes" id="UP000516421"/>
    </source>
</evidence>